<keyword evidence="5" id="KW-1185">Reference proteome</keyword>
<keyword evidence="1" id="KW-0805">Transcription regulation</keyword>
<evidence type="ECO:0000313" key="5">
    <source>
        <dbReference type="Proteomes" id="UP001139722"/>
    </source>
</evidence>
<name>A0A9X2H344_9MICO</name>
<dbReference type="PANTHER" id="PTHR30136:SF24">
    <property type="entry name" value="HTH-TYPE TRANSCRIPTIONAL REPRESSOR ALLR"/>
    <property type="match status" value="1"/>
</dbReference>
<feature type="domain" description="IclR-ED" evidence="3">
    <location>
        <begin position="30"/>
        <end position="209"/>
    </location>
</feature>
<evidence type="ECO:0000313" key="4">
    <source>
        <dbReference type="EMBL" id="MCP2371825.1"/>
    </source>
</evidence>
<dbReference type="PANTHER" id="PTHR30136">
    <property type="entry name" value="HELIX-TURN-HELIX TRANSCRIPTIONAL REGULATOR, ICLR FAMILY"/>
    <property type="match status" value="1"/>
</dbReference>
<comment type="caution">
    <text evidence="4">The sequence shown here is derived from an EMBL/GenBank/DDBJ whole genome shotgun (WGS) entry which is preliminary data.</text>
</comment>
<gene>
    <name evidence="4" type="ORF">BJ978_002501</name>
</gene>
<dbReference type="InterPro" id="IPR029016">
    <property type="entry name" value="GAF-like_dom_sf"/>
</dbReference>
<evidence type="ECO:0000256" key="1">
    <source>
        <dbReference type="ARBA" id="ARBA00023015"/>
    </source>
</evidence>
<dbReference type="SUPFAM" id="SSF55781">
    <property type="entry name" value="GAF domain-like"/>
    <property type="match status" value="1"/>
</dbReference>
<evidence type="ECO:0000256" key="2">
    <source>
        <dbReference type="ARBA" id="ARBA00023163"/>
    </source>
</evidence>
<dbReference type="GO" id="GO:0003677">
    <property type="term" value="F:DNA binding"/>
    <property type="evidence" value="ECO:0007669"/>
    <property type="project" value="UniProtKB-KW"/>
</dbReference>
<dbReference type="InterPro" id="IPR050707">
    <property type="entry name" value="HTH_MetabolicPath_Reg"/>
</dbReference>
<dbReference type="InterPro" id="IPR036388">
    <property type="entry name" value="WH-like_DNA-bd_sf"/>
</dbReference>
<dbReference type="Gene3D" id="1.10.10.10">
    <property type="entry name" value="Winged helix-like DNA-binding domain superfamily/Winged helix DNA-binding domain"/>
    <property type="match status" value="1"/>
</dbReference>
<dbReference type="Gene3D" id="3.30.450.40">
    <property type="match status" value="1"/>
</dbReference>
<dbReference type="InterPro" id="IPR014757">
    <property type="entry name" value="Tscrpt_reg_IclR_C"/>
</dbReference>
<dbReference type="EMBL" id="JAMZDY010000001">
    <property type="protein sequence ID" value="MCP2371825.1"/>
    <property type="molecule type" value="Genomic_DNA"/>
</dbReference>
<proteinExistence type="predicted"/>
<evidence type="ECO:0000259" key="3">
    <source>
        <dbReference type="PROSITE" id="PS51078"/>
    </source>
</evidence>
<dbReference type="GO" id="GO:0045892">
    <property type="term" value="P:negative regulation of DNA-templated transcription"/>
    <property type="evidence" value="ECO:0007669"/>
    <property type="project" value="TreeGrafter"/>
</dbReference>
<dbReference type="Proteomes" id="UP001139722">
    <property type="component" value="Unassembled WGS sequence"/>
</dbReference>
<accession>A0A9X2H344</accession>
<reference evidence="4" key="1">
    <citation type="submission" date="2022-06" db="EMBL/GenBank/DDBJ databases">
        <title>Sequencing the genomes of 1000 actinobacteria strains.</title>
        <authorList>
            <person name="Klenk H.-P."/>
        </authorList>
    </citation>
    <scope>NUCLEOTIDE SEQUENCE</scope>
    <source>
        <strain evidence="4">DSM 22016</strain>
    </source>
</reference>
<keyword evidence="2" id="KW-0804">Transcription</keyword>
<dbReference type="Pfam" id="PF01614">
    <property type="entry name" value="IclR_C"/>
    <property type="match status" value="1"/>
</dbReference>
<keyword evidence="4" id="KW-0238">DNA-binding</keyword>
<protein>
    <submittedName>
        <fullName evidence="4">DNA-binding IclR family transcriptional regulator</fullName>
    </submittedName>
</protein>
<dbReference type="GO" id="GO:0003700">
    <property type="term" value="F:DNA-binding transcription factor activity"/>
    <property type="evidence" value="ECO:0007669"/>
    <property type="project" value="TreeGrafter"/>
</dbReference>
<organism evidence="4 5">
    <name type="scientific">Agromyces terreus</name>
    <dbReference type="NCBI Taxonomy" id="424795"/>
    <lineage>
        <taxon>Bacteria</taxon>
        <taxon>Bacillati</taxon>
        <taxon>Actinomycetota</taxon>
        <taxon>Actinomycetes</taxon>
        <taxon>Micrococcales</taxon>
        <taxon>Microbacteriaceae</taxon>
        <taxon>Agromyces</taxon>
    </lineage>
</organism>
<sequence length="250" mass="26731">MSTTHALLADLERNELVERLPDRTFRLGVRLWELASRTPGVLGLRELALPHLVDLHAEVGQHVQLGVLNGGDAVFLERLSSRDAVVNVTVVGGRLPAHASAVGLVLVAFADTAVQDAVLAGPLERFTDRTIVDPAALRRTLHEVRTTGFALGNGYVHADARGLAVPITGAAGEVVAALGVVVPNDDAPWEPLRERLRRTADAIAVDLRRASLPQSDPEASPGGRYRALVHSSDESMAYLAKTRPTPRARG</sequence>
<dbReference type="PROSITE" id="PS51078">
    <property type="entry name" value="ICLR_ED"/>
    <property type="match status" value="1"/>
</dbReference>
<dbReference type="AlphaFoldDB" id="A0A9X2H344"/>